<dbReference type="InterPro" id="IPR007492">
    <property type="entry name" value="LytTR_DNA-bd_dom"/>
</dbReference>
<evidence type="ECO:0000256" key="2">
    <source>
        <dbReference type="ARBA" id="ARBA00023012"/>
    </source>
</evidence>
<proteinExistence type="predicted"/>
<evidence type="ECO:0000256" key="3">
    <source>
        <dbReference type="ARBA" id="ARBA00023159"/>
    </source>
</evidence>
<dbReference type="PANTHER" id="PTHR37299:SF3">
    <property type="entry name" value="STAGE 0 SPORULATION PROTEIN A HOMOLOG"/>
    <property type="match status" value="1"/>
</dbReference>
<dbReference type="Gene3D" id="3.40.50.2300">
    <property type="match status" value="1"/>
</dbReference>
<dbReference type="Proteomes" id="UP000006035">
    <property type="component" value="Unassembled WGS sequence"/>
</dbReference>
<evidence type="ECO:0000313" key="5">
    <source>
        <dbReference type="EMBL" id="EGS36436.1"/>
    </source>
</evidence>
<dbReference type="InterPro" id="IPR011006">
    <property type="entry name" value="CheY-like_superfamily"/>
</dbReference>
<name>A0ABN0D3R4_9LACO</name>
<dbReference type="PANTHER" id="PTHR37299">
    <property type="entry name" value="TRANSCRIPTIONAL REGULATOR-RELATED"/>
    <property type="match status" value="1"/>
</dbReference>
<keyword evidence="5" id="KW-0238">DNA-binding</keyword>
<dbReference type="Pfam" id="PF04397">
    <property type="entry name" value="LytTR"/>
    <property type="match status" value="1"/>
</dbReference>
<keyword evidence="2" id="KW-0902">Two-component regulatory system</keyword>
<sequence>MNFFILEDQWIEQINLEKVLNSIAKEQQIAVATIKAYATVDELTAHLPAPSMDNVYLLGLEVAGDTKAGLKVSRLVRQYDPYATIIFITVHDELLPATYRYQAAALDFISKGTANITERLRQDIVLVNQKIKQIKQLNQPTILLKIGTGYTRIALADILYFAPNPRNSHQSFLYLTNGQQVTVHGSLTSLERGSQFFFRSHRHCLINITKVSQINTHDHTVVLGLTPPHLSPFTAQNRGPAQSARRGN</sequence>
<gene>
    <name evidence="5" type="ORF">HMPREF9102_0133</name>
</gene>
<evidence type="ECO:0000313" key="6">
    <source>
        <dbReference type="Proteomes" id="UP000006035"/>
    </source>
</evidence>
<evidence type="ECO:0000259" key="4">
    <source>
        <dbReference type="PROSITE" id="PS50930"/>
    </source>
</evidence>
<organism evidence="5 6">
    <name type="scientific">Limosilactobacillus oris F0423</name>
    <dbReference type="NCBI Taxonomy" id="944562"/>
    <lineage>
        <taxon>Bacteria</taxon>
        <taxon>Bacillati</taxon>
        <taxon>Bacillota</taxon>
        <taxon>Bacilli</taxon>
        <taxon>Lactobacillales</taxon>
        <taxon>Lactobacillaceae</taxon>
        <taxon>Limosilactobacillus</taxon>
    </lineage>
</organism>
<dbReference type="RefSeq" id="WP_003715794.1">
    <property type="nucleotide sequence ID" value="NZ_AFTL01000017.1"/>
</dbReference>
<dbReference type="PROSITE" id="PS50930">
    <property type="entry name" value="HTH_LYTTR"/>
    <property type="match status" value="1"/>
</dbReference>
<dbReference type="EMBL" id="AFTL01000017">
    <property type="protein sequence ID" value="EGS36436.1"/>
    <property type="molecule type" value="Genomic_DNA"/>
</dbReference>
<keyword evidence="6" id="KW-1185">Reference proteome</keyword>
<feature type="domain" description="HTH LytTR-type" evidence="4">
    <location>
        <begin position="142"/>
        <end position="214"/>
    </location>
</feature>
<accession>A0ABN0D3R4</accession>
<protein>
    <submittedName>
        <fullName evidence="5">LytTr DNA-binding domain protein</fullName>
    </submittedName>
</protein>
<keyword evidence="3" id="KW-0010">Activator</keyword>
<dbReference type="InterPro" id="IPR046947">
    <property type="entry name" value="LytR-like"/>
</dbReference>
<reference evidence="5 6" key="1">
    <citation type="submission" date="2011-05" db="EMBL/GenBank/DDBJ databases">
        <authorList>
            <person name="Durkin A.S."/>
            <person name="Kim M."/>
            <person name="Radune D."/>
            <person name="Hostetler J."/>
            <person name="Torralba M."/>
            <person name="Gillis M."/>
            <person name="Methe B."/>
            <person name="Sutton G."/>
            <person name="Nelson K.E."/>
        </authorList>
    </citation>
    <scope>NUCLEOTIDE SEQUENCE [LARGE SCALE GENOMIC DNA]</scope>
    <source>
        <strain evidence="5 6">F0423</strain>
    </source>
</reference>
<comment type="caution">
    <text evidence="5">The sequence shown here is derived from an EMBL/GenBank/DDBJ whole genome shotgun (WGS) entry which is preliminary data.</text>
</comment>
<keyword evidence="1" id="KW-0963">Cytoplasm</keyword>
<dbReference type="Gene3D" id="2.40.50.1020">
    <property type="entry name" value="LytTr DNA-binding domain"/>
    <property type="match status" value="1"/>
</dbReference>
<dbReference type="GO" id="GO:0003677">
    <property type="term" value="F:DNA binding"/>
    <property type="evidence" value="ECO:0007669"/>
    <property type="project" value="UniProtKB-KW"/>
</dbReference>
<evidence type="ECO:0000256" key="1">
    <source>
        <dbReference type="ARBA" id="ARBA00022490"/>
    </source>
</evidence>
<dbReference type="SUPFAM" id="SSF52172">
    <property type="entry name" value="CheY-like"/>
    <property type="match status" value="1"/>
</dbReference>
<dbReference type="SMART" id="SM00850">
    <property type="entry name" value="LytTR"/>
    <property type="match status" value="1"/>
</dbReference>